<dbReference type="AlphaFoldDB" id="A0A936TCZ2"/>
<proteinExistence type="predicted"/>
<evidence type="ECO:0000256" key="1">
    <source>
        <dbReference type="SAM" id="MobiDB-lite"/>
    </source>
</evidence>
<reference evidence="2 3" key="1">
    <citation type="submission" date="2020-10" db="EMBL/GenBank/DDBJ databases">
        <title>Connecting structure to function with the recovery of over 1000 high-quality activated sludge metagenome-assembled genomes encoding full-length rRNA genes using long-read sequencing.</title>
        <authorList>
            <person name="Singleton C.M."/>
            <person name="Petriglieri F."/>
            <person name="Kristensen J.M."/>
            <person name="Kirkegaard R.H."/>
            <person name="Michaelsen T.Y."/>
            <person name="Andersen M.H."/>
            <person name="Karst S.M."/>
            <person name="Dueholm M.S."/>
            <person name="Nielsen P.H."/>
            <person name="Albertsen M."/>
        </authorList>
    </citation>
    <scope>NUCLEOTIDE SEQUENCE [LARGE SCALE GENOMIC DNA]</scope>
    <source>
        <strain evidence="2">Lyne_18-Q3-R50-59_MAXAC.006</strain>
    </source>
</reference>
<protein>
    <submittedName>
        <fullName evidence="2">Uncharacterized protein</fullName>
    </submittedName>
</protein>
<accession>A0A936TCZ2</accession>
<sequence length="424" mass="45160">MNPSAEMGTIQLEGVPTGLAARLANIDRSLASWVMTTKGRFPLGEAEAAGRDTIARASSGIGLLTNGTRERWVTTLTTRPLSWYLAADDGLTQNPVFPGLYYGQTNLTIEDCVGLVAGDTFLSIVRRGPKVASGPDGPTFGVVNLDDNWHDPLELTQWTAYAFDAAWEVLLTEREGIPWPSLNIAPAATLWGSEASTDIVVSPVLDQALVPRPGSKFGTNAPRILKADIAQTVDGEGKVSKVWATSSEGNSWTASPYGTASKDFVGPQHPNGLGPLGRDTVSPTRVEDTSAAQLTSTARSMLTRNNLATLSWTVEMTNNSDAEILPLGAPVAVFDPDVGVASDGSDNLDSGVQGADPLRGFRVSERTPPFDPEHHGLYIVWSDAWGDVTDLTPYARKTEGSATIRLGTQVGFSARASLRRARKA</sequence>
<evidence type="ECO:0000313" key="2">
    <source>
        <dbReference type="EMBL" id="MBK9296773.1"/>
    </source>
</evidence>
<dbReference type="Proteomes" id="UP000727993">
    <property type="component" value="Unassembled WGS sequence"/>
</dbReference>
<dbReference type="EMBL" id="JADJZA010000005">
    <property type="protein sequence ID" value="MBK9296773.1"/>
    <property type="molecule type" value="Genomic_DNA"/>
</dbReference>
<comment type="caution">
    <text evidence="2">The sequence shown here is derived from an EMBL/GenBank/DDBJ whole genome shotgun (WGS) entry which is preliminary data.</text>
</comment>
<feature type="region of interest" description="Disordered" evidence="1">
    <location>
        <begin position="344"/>
        <end position="367"/>
    </location>
</feature>
<name>A0A936TCZ2_9ACTN</name>
<organism evidence="2 3">
    <name type="scientific">Candidatus Neomicrothrix subdominans</name>
    <dbReference type="NCBI Taxonomy" id="2954438"/>
    <lineage>
        <taxon>Bacteria</taxon>
        <taxon>Bacillati</taxon>
        <taxon>Actinomycetota</taxon>
        <taxon>Acidimicrobiia</taxon>
        <taxon>Acidimicrobiales</taxon>
        <taxon>Microthrixaceae</taxon>
        <taxon>Candidatus Neomicrothrix</taxon>
    </lineage>
</organism>
<feature type="region of interest" description="Disordered" evidence="1">
    <location>
        <begin position="250"/>
        <end position="286"/>
    </location>
</feature>
<gene>
    <name evidence="2" type="ORF">IPN02_08005</name>
</gene>
<evidence type="ECO:0000313" key="3">
    <source>
        <dbReference type="Proteomes" id="UP000727993"/>
    </source>
</evidence>